<reference evidence="1 2" key="1">
    <citation type="submission" date="2012-12" db="EMBL/GenBank/DDBJ databases">
        <authorList>
            <person name="Sencilo A."/>
            <person name="Jacobs-Sera D."/>
            <person name="Russell D.A."/>
            <person name="Ko C."/>
            <person name="Atanasova N."/>
            <person name="Osterlund E."/>
            <person name="Oksanen H.M."/>
            <person name="Bamford D.H."/>
            <person name="Hatfull G.F."/>
            <person name="Roine E."/>
            <person name="Hendrix R.W."/>
        </authorList>
    </citation>
    <scope>NUCLEOTIDE SEQUENCE [LARGE SCALE GENOMIC DNA]</scope>
</reference>
<proteinExistence type="predicted"/>
<keyword evidence="2" id="KW-1185">Reference proteome</keyword>
<dbReference type="EMBL" id="KC292025">
    <property type="protein sequence ID" value="AGM11312.1"/>
    <property type="molecule type" value="Genomic_DNA"/>
</dbReference>
<protein>
    <submittedName>
        <fullName evidence="1">Uncharacterized protein</fullName>
    </submittedName>
</protein>
<dbReference type="Proteomes" id="UP000203449">
    <property type="component" value="Segment"/>
</dbReference>
<dbReference type="RefSeq" id="YP_008058748.1">
    <property type="nucleotide sequence ID" value="NC_021322.1"/>
</dbReference>
<name>R4TKW1_9CAUD</name>
<organism evidence="1 2">
    <name type="scientific">Haloarcula hispanica tailed virus 1</name>
    <dbReference type="NCBI Taxonomy" id="1273750"/>
    <lineage>
        <taxon>Viruses</taxon>
        <taxon>Duplodnaviria</taxon>
        <taxon>Heunggongvirae</taxon>
        <taxon>Uroviricota</taxon>
        <taxon>Caudoviricetes</taxon>
        <taxon>Madisaviridae</taxon>
        <taxon>Clampvirus</taxon>
        <taxon>Clampvirus italiense</taxon>
        <taxon>Clampvirus HHTV1</taxon>
    </lineage>
</organism>
<dbReference type="OrthoDB" id="41734at10239"/>
<evidence type="ECO:0000313" key="2">
    <source>
        <dbReference type="Proteomes" id="UP000203449"/>
    </source>
</evidence>
<gene>
    <name evidence="1" type="primary">58</name>
    <name evidence="1" type="ORF">HHTV1_58</name>
</gene>
<accession>R4TKW1</accession>
<evidence type="ECO:0000313" key="1">
    <source>
        <dbReference type="EMBL" id="AGM11312.1"/>
    </source>
</evidence>
<dbReference type="KEGG" id="vg:16194237"/>
<sequence>MPESTIKYWLVFDWKDEDVRARKTKPSRSDLGTNELLVQGELTVVKPEIEVPKLATELQIPEARIRRTMAEGMDLERDEPEWKATVDEVVQENGDLVQERQVDALVGKVMLADPGSPPPEEVRDIIQELCRNVPKGKA</sequence>
<dbReference type="GeneID" id="16194237"/>